<gene>
    <name evidence="1" type="ORF">V7x_54820</name>
</gene>
<dbReference type="Pfam" id="PF13148">
    <property type="entry name" value="DUF3987"/>
    <property type="match status" value="1"/>
</dbReference>
<dbReference type="AlphaFoldDB" id="A0A5C6FD69"/>
<organism evidence="1 2">
    <name type="scientific">Crateriforma conspicua</name>
    <dbReference type="NCBI Taxonomy" id="2527996"/>
    <lineage>
        <taxon>Bacteria</taxon>
        <taxon>Pseudomonadati</taxon>
        <taxon>Planctomycetota</taxon>
        <taxon>Planctomycetia</taxon>
        <taxon>Planctomycetales</taxon>
        <taxon>Planctomycetaceae</taxon>
        <taxon>Crateriforma</taxon>
    </lineage>
</organism>
<protein>
    <recommendedName>
        <fullName evidence="3">DUF3987 domain-containing protein</fullName>
    </recommendedName>
</protein>
<evidence type="ECO:0008006" key="3">
    <source>
        <dbReference type="Google" id="ProtNLM"/>
    </source>
</evidence>
<evidence type="ECO:0000313" key="1">
    <source>
        <dbReference type="EMBL" id="TWU59708.1"/>
    </source>
</evidence>
<dbReference type="InterPro" id="IPR025048">
    <property type="entry name" value="DUF3987"/>
</dbReference>
<dbReference type="RefSeq" id="WP_197138522.1">
    <property type="nucleotide sequence ID" value="NZ_SJPZ01000004.1"/>
</dbReference>
<accession>A0A5C6FD69</accession>
<reference evidence="1 2" key="1">
    <citation type="submission" date="2019-02" db="EMBL/GenBank/DDBJ databases">
        <title>Deep-cultivation of Planctomycetes and their phenomic and genomic characterization uncovers novel biology.</title>
        <authorList>
            <person name="Wiegand S."/>
            <person name="Jogler M."/>
            <person name="Boedeker C."/>
            <person name="Pinto D."/>
            <person name="Vollmers J."/>
            <person name="Rivas-Marin E."/>
            <person name="Kohn T."/>
            <person name="Peeters S.H."/>
            <person name="Heuer A."/>
            <person name="Rast P."/>
            <person name="Oberbeckmann S."/>
            <person name="Bunk B."/>
            <person name="Jeske O."/>
            <person name="Meyerdierks A."/>
            <person name="Storesund J.E."/>
            <person name="Kallscheuer N."/>
            <person name="Luecker S."/>
            <person name="Lage O.M."/>
            <person name="Pohl T."/>
            <person name="Merkel B.J."/>
            <person name="Hornburger P."/>
            <person name="Mueller R.-W."/>
            <person name="Bruemmer F."/>
            <person name="Labrenz M."/>
            <person name="Spormann A.M."/>
            <person name="Op Den Camp H."/>
            <person name="Overmann J."/>
            <person name="Amann R."/>
            <person name="Jetten M.S.M."/>
            <person name="Mascher T."/>
            <person name="Medema M.H."/>
            <person name="Devos D.P."/>
            <person name="Kaster A.-K."/>
            <person name="Ovreas L."/>
            <person name="Rohde M."/>
            <person name="Galperin M.Y."/>
            <person name="Jogler C."/>
        </authorList>
    </citation>
    <scope>NUCLEOTIDE SEQUENCE [LARGE SCALE GENOMIC DNA]</scope>
    <source>
        <strain evidence="1 2">V7</strain>
    </source>
</reference>
<dbReference type="Proteomes" id="UP000316476">
    <property type="component" value="Unassembled WGS sequence"/>
</dbReference>
<sequence>MSGTNGDALISKSELIGRVLSYKKDRGVKLKILPDGNVVASGETENEKAYARACSKLISFNRGHMAELADEIIGDASDDEYQSFPTWCLPEPFDVFVDEGAKSIGCDESYIALPLLSCAGAAIGNTCRLTMKSGFHAPPAIWTMIIGDSGTKKSPAFKLAGQSFHRHHNRMIKENQQARDAYNAELAEYEASKKSKGAALEKPVEPNPNRCKTTDATVESLAPILSCNPRGLLVAKDELSGWFGGLNQYKNAAGSDEAHYLSMFDGDSVTVDRKADWQCPIHIESALVSITGGIQPGVLSRSLGRAHQESGMAARFLMAQPPDRPAKWTEDVVSTSVLSLVDEVFDGLFGIQFQDEENTPHFLSLARDARQRWKEYHDDHDEEQVELSGAIKAAWSKLRGYAPRIALVIHVVTQVHNGDPITEPVTDDALHRAIRLVEWFKREAGRLYSTIDDTSEQRELRELADWIKRKHGGECTPSEISRGRWNVKNADEAERLCIDLVRMNLATWHTEKPPRGRERRFVRIT</sequence>
<evidence type="ECO:0000313" key="2">
    <source>
        <dbReference type="Proteomes" id="UP000316476"/>
    </source>
</evidence>
<proteinExistence type="predicted"/>
<name>A0A5C6FD69_9PLAN</name>
<dbReference type="EMBL" id="SJPZ01000004">
    <property type="protein sequence ID" value="TWU59708.1"/>
    <property type="molecule type" value="Genomic_DNA"/>
</dbReference>
<comment type="caution">
    <text evidence="1">The sequence shown here is derived from an EMBL/GenBank/DDBJ whole genome shotgun (WGS) entry which is preliminary data.</text>
</comment>